<reference evidence="2" key="2">
    <citation type="journal article" date="2022" name="Sci. Total Environ.">
        <title>Prevalence, transmission, and molecular epidemiology of tet(X)-positive bacteria among humans, animals, and environmental niches in China: An epidemiological, and genomic-based study.</title>
        <authorList>
            <person name="Dong N."/>
            <person name="Zeng Y."/>
            <person name="Cai C."/>
            <person name="Sun C."/>
            <person name="Lu J."/>
            <person name="Liu C."/>
            <person name="Zhou H."/>
            <person name="Sun Q."/>
            <person name="Shu L."/>
            <person name="Wang H."/>
            <person name="Wang Y."/>
            <person name="Wang S."/>
            <person name="Wu C."/>
            <person name="Chan E.W."/>
            <person name="Chen G."/>
            <person name="Shen Z."/>
            <person name="Chen S."/>
            <person name="Zhang R."/>
        </authorList>
    </citation>
    <scope>NUCLEOTIDE SEQUENCE</scope>
    <source>
        <strain evidence="2">R1692</strain>
    </source>
</reference>
<sequence>MVDFNAEKLKDKKVPNWQKNNERWGECIELMHQLIVKTTEPLTKEFKWGTDIYTFQKKNLIGWGAFKDFFSLWFYNGVFLEDKEKVLINASEGKTKALRQWRFTDVKDMDEKKILAYINESIQTIKDGKEIKAEKSAPKAIEGLLKEALESDSTFDLAFKKLTPGKQKEYIEHIDEAKQEKTKLARLEKIKPLILDGKGLHDKYKK</sequence>
<dbReference type="Proteomes" id="UP001170954">
    <property type="component" value="Unassembled WGS sequence"/>
</dbReference>
<reference evidence="2" key="1">
    <citation type="submission" date="2020-06" db="EMBL/GenBank/DDBJ databases">
        <authorList>
            <person name="Dong N."/>
        </authorList>
    </citation>
    <scope>NUCLEOTIDE SEQUENCE</scope>
    <source>
        <strain evidence="2">R1692</strain>
    </source>
</reference>
<dbReference type="EMBL" id="JACAGK010000009">
    <property type="protein sequence ID" value="MDM1047517.1"/>
    <property type="molecule type" value="Genomic_DNA"/>
</dbReference>
<evidence type="ECO:0000259" key="1">
    <source>
        <dbReference type="Pfam" id="PF08818"/>
    </source>
</evidence>
<proteinExistence type="predicted"/>
<name>A0ABT7NJW8_9SPHI</name>
<evidence type="ECO:0000313" key="2">
    <source>
        <dbReference type="EMBL" id="MDM1047517.1"/>
    </source>
</evidence>
<accession>A0ABT7NJW8</accession>
<protein>
    <submittedName>
        <fullName evidence="2">YdeI/OmpD-associated family protein</fullName>
    </submittedName>
</protein>
<feature type="domain" description="YdhG-like" evidence="1">
    <location>
        <begin position="24"/>
        <end position="122"/>
    </location>
</feature>
<gene>
    <name evidence="2" type="ORF">HX018_04585</name>
</gene>
<evidence type="ECO:0000313" key="3">
    <source>
        <dbReference type="Proteomes" id="UP001170954"/>
    </source>
</evidence>
<dbReference type="Gene3D" id="3.90.1150.200">
    <property type="match status" value="1"/>
</dbReference>
<dbReference type="InterPro" id="IPR014922">
    <property type="entry name" value="YdhG-like"/>
</dbReference>
<dbReference type="Pfam" id="PF08818">
    <property type="entry name" value="DUF1801"/>
    <property type="match status" value="1"/>
</dbReference>
<keyword evidence="3" id="KW-1185">Reference proteome</keyword>
<organism evidence="2 3">
    <name type="scientific">Sphingobacterium hotanense</name>
    <dbReference type="NCBI Taxonomy" id="649196"/>
    <lineage>
        <taxon>Bacteria</taxon>
        <taxon>Pseudomonadati</taxon>
        <taxon>Bacteroidota</taxon>
        <taxon>Sphingobacteriia</taxon>
        <taxon>Sphingobacteriales</taxon>
        <taxon>Sphingobacteriaceae</taxon>
        <taxon>Sphingobacterium</taxon>
    </lineage>
</organism>
<comment type="caution">
    <text evidence="2">The sequence shown here is derived from an EMBL/GenBank/DDBJ whole genome shotgun (WGS) entry which is preliminary data.</text>
</comment>
<dbReference type="Pfam" id="PF13376">
    <property type="entry name" value="OmdA"/>
    <property type="match status" value="1"/>
</dbReference>
<dbReference type="SUPFAM" id="SSF159888">
    <property type="entry name" value="YdhG-like"/>
    <property type="match status" value="1"/>
</dbReference>